<evidence type="ECO:0000256" key="4">
    <source>
        <dbReference type="ARBA" id="ARBA00022989"/>
    </source>
</evidence>
<evidence type="ECO:0000256" key="6">
    <source>
        <dbReference type="SAM" id="Phobius"/>
    </source>
</evidence>
<dbReference type="PANTHER" id="PTHR30250">
    <property type="entry name" value="PST FAMILY PREDICTED COLANIC ACID TRANSPORTER"/>
    <property type="match status" value="1"/>
</dbReference>
<keyword evidence="5 6" id="KW-0472">Membrane</keyword>
<reference evidence="7" key="1">
    <citation type="submission" date="2019-04" db="EMBL/GenBank/DDBJ databases">
        <title>Evolution of Biomass-Degrading Anaerobic Consortia Revealed by Metagenomics.</title>
        <authorList>
            <person name="Peng X."/>
        </authorList>
    </citation>
    <scope>NUCLEOTIDE SEQUENCE</scope>
    <source>
        <strain evidence="7">SIG140</strain>
    </source>
</reference>
<evidence type="ECO:0000313" key="7">
    <source>
        <dbReference type="EMBL" id="MBE6270442.1"/>
    </source>
</evidence>
<feature type="transmembrane region" description="Helical" evidence="6">
    <location>
        <begin position="185"/>
        <end position="205"/>
    </location>
</feature>
<dbReference type="Pfam" id="PF13440">
    <property type="entry name" value="Polysacc_synt_3"/>
    <property type="match status" value="1"/>
</dbReference>
<feature type="transmembrane region" description="Helical" evidence="6">
    <location>
        <begin position="431"/>
        <end position="449"/>
    </location>
</feature>
<dbReference type="PANTHER" id="PTHR30250:SF11">
    <property type="entry name" value="O-ANTIGEN TRANSPORTER-RELATED"/>
    <property type="match status" value="1"/>
</dbReference>
<name>A0A9D5P0Z8_XYLRU</name>
<feature type="transmembrane region" description="Helical" evidence="6">
    <location>
        <begin position="97"/>
        <end position="116"/>
    </location>
</feature>
<comment type="caution">
    <text evidence="7">The sequence shown here is derived from an EMBL/GenBank/DDBJ whole genome shotgun (WGS) entry which is preliminary data.</text>
</comment>
<feature type="transmembrane region" description="Helical" evidence="6">
    <location>
        <begin position="341"/>
        <end position="363"/>
    </location>
</feature>
<feature type="transmembrane region" description="Helical" evidence="6">
    <location>
        <begin position="398"/>
        <end position="419"/>
    </location>
</feature>
<feature type="transmembrane region" description="Helical" evidence="6">
    <location>
        <begin position="370"/>
        <end position="392"/>
    </location>
</feature>
<feature type="transmembrane region" description="Helical" evidence="6">
    <location>
        <begin position="128"/>
        <end position="149"/>
    </location>
</feature>
<accession>A0A9D5P0Z8</accession>
<feature type="transmembrane region" description="Helical" evidence="6">
    <location>
        <begin position="12"/>
        <end position="32"/>
    </location>
</feature>
<evidence type="ECO:0000256" key="3">
    <source>
        <dbReference type="ARBA" id="ARBA00022692"/>
    </source>
</evidence>
<evidence type="ECO:0000256" key="1">
    <source>
        <dbReference type="ARBA" id="ARBA00004651"/>
    </source>
</evidence>
<dbReference type="EMBL" id="SUYC01000005">
    <property type="protein sequence ID" value="MBE6270442.1"/>
    <property type="molecule type" value="Genomic_DNA"/>
</dbReference>
<gene>
    <name evidence="7" type="ORF">E7101_05760</name>
</gene>
<feature type="transmembrane region" description="Helical" evidence="6">
    <location>
        <begin position="259"/>
        <end position="281"/>
    </location>
</feature>
<evidence type="ECO:0000313" key="8">
    <source>
        <dbReference type="Proteomes" id="UP000806522"/>
    </source>
</evidence>
<dbReference type="AlphaFoldDB" id="A0A9D5P0Z8"/>
<feature type="transmembrane region" description="Helical" evidence="6">
    <location>
        <begin position="156"/>
        <end position="179"/>
    </location>
</feature>
<dbReference type="InterPro" id="IPR050833">
    <property type="entry name" value="Poly_Biosynth_Transport"/>
</dbReference>
<proteinExistence type="predicted"/>
<comment type="subcellular location">
    <subcellularLocation>
        <location evidence="1">Cell membrane</location>
        <topology evidence="1">Multi-pass membrane protein</topology>
    </subcellularLocation>
</comment>
<keyword evidence="2" id="KW-1003">Cell membrane</keyword>
<dbReference type="Proteomes" id="UP000806522">
    <property type="component" value="Unassembled WGS sequence"/>
</dbReference>
<feature type="transmembrane region" description="Helical" evidence="6">
    <location>
        <begin position="226"/>
        <end position="247"/>
    </location>
</feature>
<protein>
    <recommendedName>
        <fullName evidence="9">Membrane protein involved in the export of O-antigen and teichoic acid</fullName>
    </recommendedName>
</protein>
<feature type="transmembrane region" description="Helical" evidence="6">
    <location>
        <begin position="455"/>
        <end position="473"/>
    </location>
</feature>
<feature type="transmembrane region" description="Helical" evidence="6">
    <location>
        <begin position="309"/>
        <end position="329"/>
    </location>
</feature>
<dbReference type="GO" id="GO:0005886">
    <property type="term" value="C:plasma membrane"/>
    <property type="evidence" value="ECO:0007669"/>
    <property type="project" value="UniProtKB-SubCell"/>
</dbReference>
<organism evidence="7 8">
    <name type="scientific">Xylanibacter ruminicola</name>
    <name type="common">Prevotella ruminicola</name>
    <dbReference type="NCBI Taxonomy" id="839"/>
    <lineage>
        <taxon>Bacteria</taxon>
        <taxon>Pseudomonadati</taxon>
        <taxon>Bacteroidota</taxon>
        <taxon>Bacteroidia</taxon>
        <taxon>Bacteroidales</taxon>
        <taxon>Prevotellaceae</taxon>
        <taxon>Xylanibacter</taxon>
    </lineage>
</organism>
<evidence type="ECO:0000256" key="5">
    <source>
        <dbReference type="ARBA" id="ARBA00023136"/>
    </source>
</evidence>
<evidence type="ECO:0008006" key="9">
    <source>
        <dbReference type="Google" id="ProtNLM"/>
    </source>
</evidence>
<sequence>MSKERDDSYSHVLKYTGVFGGVQVLNVLVGLVRNKFVAMLLGPGGMGLVSLFNTTVQLLSQATNLGVATSAVRHISEYYDAGDEVQTVHYVKVVRGWCLLTALLGMLVCVVLGPFLNHATFSWGDHTLHFVLLAPAIGMLAITGGETAILKGTRQLGALAVVQIMAALASLAIAIPIYYMFNQTGIVPVIVLMAFVTMCATLWFSQRVFPWRLRGAKGVLGEGMEMVRLGVAFTLAGIVGSGAEMFVRSYLNVVGNLDMLGLYNAGYMLTITYAGMVFSAMESDYYPRLSSVNHDVLATNQVVNRQMEVSLLIVAPMLTVLIVLLPILIPQLLTSEFLPVVPMAQVAALAMFFKVLTMPVAYITLARGLAVTYLMLETVYFLVFVVLVVLGYQLWGLLGTGVAITLAHVFDYLMINVYAYKKYGYRMSAAVSRYAVVLFSLGFLAYACTILLDGIAYWIVELVVVLASCLYMVQNLKSSSTSTKL</sequence>
<keyword evidence="4 6" id="KW-1133">Transmembrane helix</keyword>
<evidence type="ECO:0000256" key="2">
    <source>
        <dbReference type="ARBA" id="ARBA00022475"/>
    </source>
</evidence>
<keyword evidence="3 6" id="KW-0812">Transmembrane</keyword>